<evidence type="ECO:0000313" key="2">
    <source>
        <dbReference type="Proteomes" id="UP001152795"/>
    </source>
</evidence>
<dbReference type="EMBL" id="CACRXK020011076">
    <property type="protein sequence ID" value="CAB4020686.1"/>
    <property type="molecule type" value="Genomic_DNA"/>
</dbReference>
<dbReference type="AlphaFoldDB" id="A0A7D9EYN7"/>
<sequence>MVNSKLNFRVEIKKLASERKKRRERNERGLRREYRAADVTECGCPCIGYVDDISRGRPEKAVERLREYAEIRNRIMLMLEDAMVEVREVIRKEVKPKPITVKQLKLIFRKVQIFYVHNPKRSYLLQMYREKVAEPPRPVSEIEVMSAKEMKRELSRLGLNFLTVMSKTVLKKILVDNAIQNKDLKPKPFEWDHRIGRHWFAMSQWYFTRKLTTEPFTIWADVKREDGGISCNEIKKLASERKKRREFNIRNTKRRLAEEVSWEKSIAREETRRKNSIAREETCRKNSIAREEVRRRGVVRREKAAEKRRVLEEKRRVRKEKTDRRDLNETVRQRDQRLRRNELARIRRAKKKELTARLLDLNRFFRKLHCVEWSLVT</sequence>
<proteinExistence type="predicted"/>
<evidence type="ECO:0000313" key="1">
    <source>
        <dbReference type="EMBL" id="CAB4020686.1"/>
    </source>
</evidence>
<dbReference type="Proteomes" id="UP001152795">
    <property type="component" value="Unassembled WGS sequence"/>
</dbReference>
<accession>A0A7D9EYN7</accession>
<protein>
    <submittedName>
        <fullName evidence="1">Uncharacterized protein</fullName>
    </submittedName>
</protein>
<keyword evidence="2" id="KW-1185">Reference proteome</keyword>
<comment type="caution">
    <text evidence="1">The sequence shown here is derived from an EMBL/GenBank/DDBJ whole genome shotgun (WGS) entry which is preliminary data.</text>
</comment>
<organism evidence="1 2">
    <name type="scientific">Paramuricea clavata</name>
    <name type="common">Red gorgonian</name>
    <name type="synonym">Violescent sea-whip</name>
    <dbReference type="NCBI Taxonomy" id="317549"/>
    <lineage>
        <taxon>Eukaryota</taxon>
        <taxon>Metazoa</taxon>
        <taxon>Cnidaria</taxon>
        <taxon>Anthozoa</taxon>
        <taxon>Octocorallia</taxon>
        <taxon>Malacalcyonacea</taxon>
        <taxon>Plexauridae</taxon>
        <taxon>Paramuricea</taxon>
    </lineage>
</organism>
<reference evidence="1" key="1">
    <citation type="submission" date="2020-04" db="EMBL/GenBank/DDBJ databases">
        <authorList>
            <person name="Alioto T."/>
            <person name="Alioto T."/>
            <person name="Gomez Garrido J."/>
        </authorList>
    </citation>
    <scope>NUCLEOTIDE SEQUENCE</scope>
    <source>
        <strain evidence="1">A484AB</strain>
    </source>
</reference>
<name>A0A7D9EYN7_PARCT</name>
<gene>
    <name evidence="1" type="ORF">PACLA_8A023056</name>
</gene>